<sequence>MHFNLQGRELWTLVLCRLKAAEGRLLLN</sequence>
<name>A0A2P2M120_RHIMU</name>
<dbReference type="AlphaFoldDB" id="A0A2P2M120"/>
<evidence type="ECO:0000313" key="1">
    <source>
        <dbReference type="EMBL" id="MBX23917.1"/>
    </source>
</evidence>
<protein>
    <submittedName>
        <fullName evidence="1">Uncharacterized protein</fullName>
    </submittedName>
</protein>
<organism evidence="1">
    <name type="scientific">Rhizophora mucronata</name>
    <name type="common">Asiatic mangrove</name>
    <dbReference type="NCBI Taxonomy" id="61149"/>
    <lineage>
        <taxon>Eukaryota</taxon>
        <taxon>Viridiplantae</taxon>
        <taxon>Streptophyta</taxon>
        <taxon>Embryophyta</taxon>
        <taxon>Tracheophyta</taxon>
        <taxon>Spermatophyta</taxon>
        <taxon>Magnoliopsida</taxon>
        <taxon>eudicotyledons</taxon>
        <taxon>Gunneridae</taxon>
        <taxon>Pentapetalae</taxon>
        <taxon>rosids</taxon>
        <taxon>fabids</taxon>
        <taxon>Malpighiales</taxon>
        <taxon>Rhizophoraceae</taxon>
        <taxon>Rhizophora</taxon>
    </lineage>
</organism>
<proteinExistence type="predicted"/>
<reference evidence="1" key="1">
    <citation type="submission" date="2018-02" db="EMBL/GenBank/DDBJ databases">
        <title>Rhizophora mucronata_Transcriptome.</title>
        <authorList>
            <person name="Meera S.P."/>
            <person name="Sreeshan A."/>
            <person name="Augustine A."/>
        </authorList>
    </citation>
    <scope>NUCLEOTIDE SEQUENCE</scope>
    <source>
        <tissue evidence="1">Leaf</tissue>
    </source>
</reference>
<dbReference type="EMBL" id="GGEC01043433">
    <property type="protein sequence ID" value="MBX23917.1"/>
    <property type="molecule type" value="Transcribed_RNA"/>
</dbReference>
<accession>A0A2P2M120</accession>